<evidence type="ECO:0000256" key="10">
    <source>
        <dbReference type="ARBA" id="ARBA00022989"/>
    </source>
</evidence>
<evidence type="ECO:0000256" key="9">
    <source>
        <dbReference type="ARBA" id="ARBA00022967"/>
    </source>
</evidence>
<dbReference type="GO" id="GO:0035435">
    <property type="term" value="P:phosphate ion transmembrane transport"/>
    <property type="evidence" value="ECO:0007669"/>
    <property type="project" value="InterPro"/>
</dbReference>
<keyword evidence="4" id="KW-1003">Cell membrane</keyword>
<evidence type="ECO:0000313" key="15">
    <source>
        <dbReference type="EMBL" id="KAI9549221.1"/>
    </source>
</evidence>
<evidence type="ECO:0000259" key="13">
    <source>
        <dbReference type="PROSITE" id="PS50893"/>
    </source>
</evidence>
<dbReference type="SUPFAM" id="SSF161098">
    <property type="entry name" value="MetI-like"/>
    <property type="match status" value="1"/>
</dbReference>
<dbReference type="InterPro" id="IPR035906">
    <property type="entry name" value="MetI-like_sf"/>
</dbReference>
<keyword evidence="3" id="KW-0813">Transport</keyword>
<dbReference type="InterPro" id="IPR027417">
    <property type="entry name" value="P-loop_NTPase"/>
</dbReference>
<comment type="caution">
    <text evidence="15">The sequence shown here is derived from an EMBL/GenBank/DDBJ whole genome shotgun (WGS) entry which is preliminary data.</text>
</comment>
<evidence type="ECO:0000256" key="11">
    <source>
        <dbReference type="ARBA" id="ARBA00023136"/>
    </source>
</evidence>
<evidence type="ECO:0000256" key="4">
    <source>
        <dbReference type="ARBA" id="ARBA00022475"/>
    </source>
</evidence>
<reference evidence="15" key="1">
    <citation type="submission" date="2022-05" db="EMBL/GenBank/DDBJ databases">
        <title>A multi-omics perspective on studying reproductive biology in Daphnia sinensis.</title>
        <authorList>
            <person name="Jia J."/>
        </authorList>
    </citation>
    <scope>NUCLEOTIDE SEQUENCE</scope>
    <source>
        <strain evidence="15">WSL</strain>
    </source>
</reference>
<dbReference type="InterPro" id="IPR005670">
    <property type="entry name" value="PstB-like"/>
</dbReference>
<evidence type="ECO:0000256" key="7">
    <source>
        <dbReference type="ARBA" id="ARBA00022741"/>
    </source>
</evidence>
<evidence type="ECO:0000256" key="12">
    <source>
        <dbReference type="SAM" id="Phobius"/>
    </source>
</evidence>
<gene>
    <name evidence="15" type="ORF">GHT06_006664</name>
</gene>
<feature type="domain" description="ABC transmembrane type-1" evidence="14">
    <location>
        <begin position="20"/>
        <end position="207"/>
    </location>
</feature>
<dbReference type="Gene3D" id="3.40.50.300">
    <property type="entry name" value="P-loop containing nucleotide triphosphate hydrolases"/>
    <property type="match status" value="1"/>
</dbReference>
<dbReference type="PROSITE" id="PS50893">
    <property type="entry name" value="ABC_TRANSPORTER_2"/>
    <property type="match status" value="1"/>
</dbReference>
<dbReference type="SMART" id="SM00382">
    <property type="entry name" value="AAA"/>
    <property type="match status" value="1"/>
</dbReference>
<name>A0AAD5KT33_9CRUS</name>
<keyword evidence="7" id="KW-0547">Nucleotide-binding</keyword>
<dbReference type="InterPro" id="IPR003593">
    <property type="entry name" value="AAA+_ATPase"/>
</dbReference>
<comment type="subcellular location">
    <subcellularLocation>
        <location evidence="1">Cell membrane</location>
        <topology evidence="1">Multi-pass membrane protein</topology>
    </subcellularLocation>
</comment>
<dbReference type="InterPro" id="IPR000515">
    <property type="entry name" value="MetI-like"/>
</dbReference>
<dbReference type="Pfam" id="PF00528">
    <property type="entry name" value="BPD_transp_1"/>
    <property type="match status" value="1"/>
</dbReference>
<feature type="domain" description="ABC transporter" evidence="13">
    <location>
        <begin position="168"/>
        <end position="405"/>
    </location>
</feature>
<feature type="transmembrane region" description="Helical" evidence="12">
    <location>
        <begin position="88"/>
        <end position="106"/>
    </location>
</feature>
<dbReference type="AlphaFoldDB" id="A0AAD5KT33"/>
<protein>
    <submittedName>
        <fullName evidence="15">PhoU and BPD transp 1 and ABC tran domain containing ing protein</fullName>
    </submittedName>
</protein>
<dbReference type="CDD" id="cd03260">
    <property type="entry name" value="ABC_PstB_phosphate_transporter"/>
    <property type="match status" value="1"/>
</dbReference>
<evidence type="ECO:0000256" key="1">
    <source>
        <dbReference type="ARBA" id="ARBA00004651"/>
    </source>
</evidence>
<dbReference type="EMBL" id="WJBH02000346">
    <property type="protein sequence ID" value="KAI9549221.1"/>
    <property type="molecule type" value="Genomic_DNA"/>
</dbReference>
<dbReference type="CDD" id="cd06261">
    <property type="entry name" value="TM_PBP2"/>
    <property type="match status" value="1"/>
</dbReference>
<evidence type="ECO:0000256" key="5">
    <source>
        <dbReference type="ARBA" id="ARBA00022519"/>
    </source>
</evidence>
<keyword evidence="9" id="KW-1278">Translocase</keyword>
<evidence type="ECO:0000256" key="6">
    <source>
        <dbReference type="ARBA" id="ARBA00022692"/>
    </source>
</evidence>
<evidence type="ECO:0000313" key="16">
    <source>
        <dbReference type="Proteomes" id="UP000820818"/>
    </source>
</evidence>
<dbReference type="GO" id="GO:0005315">
    <property type="term" value="F:phosphate transmembrane transporter activity"/>
    <property type="evidence" value="ECO:0007669"/>
    <property type="project" value="InterPro"/>
</dbReference>
<proteinExistence type="inferred from homology"/>
<dbReference type="InterPro" id="IPR003439">
    <property type="entry name" value="ABC_transporter-like_ATP-bd"/>
</dbReference>
<evidence type="ECO:0000256" key="8">
    <source>
        <dbReference type="ARBA" id="ARBA00022840"/>
    </source>
</evidence>
<accession>A0AAD5KT33</accession>
<dbReference type="SUPFAM" id="SSF52540">
    <property type="entry name" value="P-loop containing nucleoside triphosphate hydrolases"/>
    <property type="match status" value="1"/>
</dbReference>
<dbReference type="PANTHER" id="PTHR43423">
    <property type="entry name" value="ABC TRANSPORTER I FAMILY MEMBER 17"/>
    <property type="match status" value="1"/>
</dbReference>
<feature type="transmembrane region" description="Helical" evidence="12">
    <location>
        <begin position="20"/>
        <end position="45"/>
    </location>
</feature>
<comment type="similarity">
    <text evidence="2">Belongs to the binding-protein-dependent transport system permease family. CysTW subfamily.</text>
</comment>
<dbReference type="PANTHER" id="PTHR43423:SF3">
    <property type="entry name" value="PHOSPHATE IMPORT ATP-BINDING PROTEIN PSTB"/>
    <property type="match status" value="1"/>
</dbReference>
<dbReference type="Gene3D" id="1.10.3720.10">
    <property type="entry name" value="MetI-like"/>
    <property type="match status" value="1"/>
</dbReference>
<sequence>MFTESTPAPGSEGGGLANAIVGSVMMVLVTALVSTPIGIFAGVYLAEYGDESKTAELTRFVTDIMLSAPSIVLGLFVYAILVAQVKHFSGWAGSLALALIAIPVVVRTTENMLRLVPGSLREAAFALGAPRWKVATFVTLRAAKAGVMTGLLLALARISGETAPLLFTALNNQFFSWDMNSPMANLPVGLKNVNLNIAEHKVTAFIGPSGCGKSTLLRTFNRMYSLYPGQRAEGQINFYGQNILDPKQDLNLLRAQVGMVFQKPTPFPMSIYDNIAFGIRLYENLSRADMDERVEWALTKAAIWNEVKDKLGQSGLSLSGGQQQQRLCIARTVAVKPKVILLDEPTSALDPISTAKVEELVSELKKDYTVVIVTHNMQQAARVSDFTAYMYLGELVEFGRPSRSS</sequence>
<dbReference type="GO" id="GO:0016887">
    <property type="term" value="F:ATP hydrolysis activity"/>
    <property type="evidence" value="ECO:0007669"/>
    <property type="project" value="InterPro"/>
</dbReference>
<dbReference type="Proteomes" id="UP000820818">
    <property type="component" value="Unassembled WGS sequence"/>
</dbReference>
<dbReference type="GO" id="GO:0005886">
    <property type="term" value="C:plasma membrane"/>
    <property type="evidence" value="ECO:0007669"/>
    <property type="project" value="UniProtKB-SubCell"/>
</dbReference>
<evidence type="ECO:0000259" key="14">
    <source>
        <dbReference type="PROSITE" id="PS50928"/>
    </source>
</evidence>
<keyword evidence="10 12" id="KW-1133">Transmembrane helix</keyword>
<keyword evidence="5" id="KW-0997">Cell inner membrane</keyword>
<dbReference type="GO" id="GO:0005524">
    <property type="term" value="F:ATP binding"/>
    <property type="evidence" value="ECO:0007669"/>
    <property type="project" value="UniProtKB-KW"/>
</dbReference>
<dbReference type="InterPro" id="IPR005672">
    <property type="entry name" value="Phosphate_PstA"/>
</dbReference>
<dbReference type="PROSITE" id="PS50928">
    <property type="entry name" value="ABC_TM1"/>
    <property type="match status" value="1"/>
</dbReference>
<keyword evidence="6 12" id="KW-0812">Transmembrane</keyword>
<dbReference type="Pfam" id="PF00005">
    <property type="entry name" value="ABC_tran"/>
    <property type="match status" value="1"/>
</dbReference>
<organism evidence="15 16">
    <name type="scientific">Daphnia sinensis</name>
    <dbReference type="NCBI Taxonomy" id="1820382"/>
    <lineage>
        <taxon>Eukaryota</taxon>
        <taxon>Metazoa</taxon>
        <taxon>Ecdysozoa</taxon>
        <taxon>Arthropoda</taxon>
        <taxon>Crustacea</taxon>
        <taxon>Branchiopoda</taxon>
        <taxon>Diplostraca</taxon>
        <taxon>Cladocera</taxon>
        <taxon>Anomopoda</taxon>
        <taxon>Daphniidae</taxon>
        <taxon>Daphnia</taxon>
        <taxon>Daphnia similis group</taxon>
    </lineage>
</organism>
<feature type="transmembrane region" description="Helical" evidence="12">
    <location>
        <begin position="57"/>
        <end position="82"/>
    </location>
</feature>
<keyword evidence="16" id="KW-1185">Reference proteome</keyword>
<evidence type="ECO:0000256" key="2">
    <source>
        <dbReference type="ARBA" id="ARBA00007069"/>
    </source>
</evidence>
<dbReference type="NCBIfam" id="TIGR00974">
    <property type="entry name" value="3a0107s02c"/>
    <property type="match status" value="1"/>
</dbReference>
<keyword evidence="8" id="KW-0067">ATP-binding</keyword>
<evidence type="ECO:0000256" key="3">
    <source>
        <dbReference type="ARBA" id="ARBA00022448"/>
    </source>
</evidence>
<keyword evidence="11 12" id="KW-0472">Membrane</keyword>